<feature type="compositionally biased region" description="Polar residues" evidence="1">
    <location>
        <begin position="1"/>
        <end position="13"/>
    </location>
</feature>
<proteinExistence type="predicted"/>
<evidence type="ECO:0000313" key="2">
    <source>
        <dbReference type="Ensembl" id="ENSPEMP00000030682.1"/>
    </source>
</evidence>
<organism evidence="2 3">
    <name type="scientific">Peromyscus maniculatus bairdii</name>
    <name type="common">Prairie deer mouse</name>
    <dbReference type="NCBI Taxonomy" id="230844"/>
    <lineage>
        <taxon>Eukaryota</taxon>
        <taxon>Metazoa</taxon>
        <taxon>Chordata</taxon>
        <taxon>Craniata</taxon>
        <taxon>Vertebrata</taxon>
        <taxon>Euteleostomi</taxon>
        <taxon>Mammalia</taxon>
        <taxon>Eutheria</taxon>
        <taxon>Euarchontoglires</taxon>
        <taxon>Glires</taxon>
        <taxon>Rodentia</taxon>
        <taxon>Myomorpha</taxon>
        <taxon>Muroidea</taxon>
        <taxon>Cricetidae</taxon>
        <taxon>Neotominae</taxon>
        <taxon>Peromyscus</taxon>
    </lineage>
</organism>
<accession>A0A8C8W1J3</accession>
<sequence length="62" mass="6868">DHRNHNSAFSHPTSKLDPGTRVSSEGLGLLDFMSFPSPWEMTACAYLDPDLLLFLCCVAHAF</sequence>
<evidence type="ECO:0000313" key="3">
    <source>
        <dbReference type="Proteomes" id="UP000694547"/>
    </source>
</evidence>
<name>A0A8C8W1J3_PERMB</name>
<reference evidence="2" key="3">
    <citation type="submission" date="2025-09" db="UniProtKB">
        <authorList>
            <consortium name="Ensembl"/>
        </authorList>
    </citation>
    <scope>IDENTIFICATION</scope>
</reference>
<reference evidence="2" key="2">
    <citation type="submission" date="2025-08" db="UniProtKB">
        <authorList>
            <consortium name="Ensembl"/>
        </authorList>
    </citation>
    <scope>IDENTIFICATION</scope>
</reference>
<dbReference type="Ensembl" id="ENSPEMT00000033561.1">
    <property type="protein sequence ID" value="ENSPEMP00000030682.1"/>
    <property type="gene ID" value="ENSPEMG00000030220.1"/>
</dbReference>
<feature type="region of interest" description="Disordered" evidence="1">
    <location>
        <begin position="1"/>
        <end position="20"/>
    </location>
</feature>
<reference evidence="3" key="1">
    <citation type="submission" date="2018-10" db="EMBL/GenBank/DDBJ databases">
        <title>Improved assembly of the deer mouse Peromyscus maniculatus genome.</title>
        <authorList>
            <person name="Lassance J.-M."/>
            <person name="Hoekstra H.E."/>
        </authorList>
    </citation>
    <scope>NUCLEOTIDE SEQUENCE [LARGE SCALE GENOMIC DNA]</scope>
</reference>
<dbReference type="Proteomes" id="UP000694547">
    <property type="component" value="Unassembled WGS sequence"/>
</dbReference>
<protein>
    <submittedName>
        <fullName evidence="2">Uncharacterized protein</fullName>
    </submittedName>
</protein>
<dbReference type="AlphaFoldDB" id="A0A8C8W1J3"/>
<evidence type="ECO:0000256" key="1">
    <source>
        <dbReference type="SAM" id="MobiDB-lite"/>
    </source>
</evidence>
<keyword evidence="3" id="KW-1185">Reference proteome</keyword>